<sequence>MSSLNIILRGNSTKRRYPERVAVRLTIESLGESEDTVTNEAAETCMDLTGFLMPLCSGEVNEDNAMARSNTGAVSTFTARNIYLAPTQPDWFDCDPKHGVILNRQRIYYSIIVMTVIFSDFSVMKTFIEKMDDHSNAKLNNVSWLLTDDTKDELSAGLRREAVLDAVAKANQYAGAVAFEDVTPVHIREIESDVDSDPQRKRLIYRHSSEVDLIPEDIVLRCCVEVAFESSCDLESTDQSGDT</sequence>
<gene>
    <name evidence="1" type="ORF">N7472_000891</name>
</gene>
<dbReference type="AlphaFoldDB" id="A0A9W9T606"/>
<reference evidence="1" key="2">
    <citation type="journal article" date="2023" name="IMA Fungus">
        <title>Comparative genomic study of the Penicillium genus elucidates a diverse pangenome and 15 lateral gene transfer events.</title>
        <authorList>
            <person name="Petersen C."/>
            <person name="Sorensen T."/>
            <person name="Nielsen M.R."/>
            <person name="Sondergaard T.E."/>
            <person name="Sorensen J.L."/>
            <person name="Fitzpatrick D.A."/>
            <person name="Frisvad J.C."/>
            <person name="Nielsen K.L."/>
        </authorList>
    </citation>
    <scope>NUCLEOTIDE SEQUENCE</scope>
    <source>
        <strain evidence="1">IBT 16849</strain>
    </source>
</reference>
<dbReference type="Proteomes" id="UP001150879">
    <property type="component" value="Unassembled WGS sequence"/>
</dbReference>
<evidence type="ECO:0000313" key="2">
    <source>
        <dbReference type="Proteomes" id="UP001150879"/>
    </source>
</evidence>
<evidence type="ECO:0000313" key="1">
    <source>
        <dbReference type="EMBL" id="KAJ5210752.1"/>
    </source>
</evidence>
<dbReference type="Pfam" id="PF04402">
    <property type="entry name" value="SIMPL"/>
    <property type="match status" value="1"/>
</dbReference>
<dbReference type="InterPro" id="IPR007497">
    <property type="entry name" value="SIMPL/DUF541"/>
</dbReference>
<organism evidence="1 2">
    <name type="scientific">Penicillium cf. griseofulvum</name>
    <dbReference type="NCBI Taxonomy" id="2972120"/>
    <lineage>
        <taxon>Eukaryota</taxon>
        <taxon>Fungi</taxon>
        <taxon>Dikarya</taxon>
        <taxon>Ascomycota</taxon>
        <taxon>Pezizomycotina</taxon>
        <taxon>Eurotiomycetes</taxon>
        <taxon>Eurotiomycetidae</taxon>
        <taxon>Eurotiales</taxon>
        <taxon>Aspergillaceae</taxon>
        <taxon>Penicillium</taxon>
    </lineage>
</organism>
<comment type="caution">
    <text evidence="1">The sequence shown here is derived from an EMBL/GenBank/DDBJ whole genome shotgun (WGS) entry which is preliminary data.</text>
</comment>
<proteinExistence type="predicted"/>
<protein>
    <submittedName>
        <fullName evidence="1">Uncharacterized protein</fullName>
    </submittedName>
</protein>
<name>A0A9W9T606_9EURO</name>
<reference evidence="1" key="1">
    <citation type="submission" date="2022-11" db="EMBL/GenBank/DDBJ databases">
        <authorList>
            <person name="Petersen C."/>
        </authorList>
    </citation>
    <scope>NUCLEOTIDE SEQUENCE</scope>
    <source>
        <strain evidence="1">IBT 16849</strain>
    </source>
</reference>
<dbReference type="EMBL" id="JAPQKP010000001">
    <property type="protein sequence ID" value="KAJ5210752.1"/>
    <property type="molecule type" value="Genomic_DNA"/>
</dbReference>
<accession>A0A9W9T606</accession>
<dbReference type="OrthoDB" id="3335918at2759"/>
<keyword evidence="2" id="KW-1185">Reference proteome</keyword>